<accession>D3PVV8</accession>
<gene>
    <name evidence="1" type="ordered locus">Snas_5447</name>
</gene>
<dbReference type="RefSeq" id="WP_013020650.1">
    <property type="nucleotide sequence ID" value="NC_013947.1"/>
</dbReference>
<dbReference type="AlphaFoldDB" id="D3PVV8"/>
<organism evidence="1 2">
    <name type="scientific">Stackebrandtia nassauensis (strain DSM 44728 / CIP 108903 / NRRL B-16338 / NBRC 102104 / LLR-40K-21)</name>
    <dbReference type="NCBI Taxonomy" id="446470"/>
    <lineage>
        <taxon>Bacteria</taxon>
        <taxon>Bacillati</taxon>
        <taxon>Actinomycetota</taxon>
        <taxon>Actinomycetes</taxon>
        <taxon>Glycomycetales</taxon>
        <taxon>Glycomycetaceae</taxon>
        <taxon>Stackebrandtia</taxon>
    </lineage>
</organism>
<dbReference type="PIRSF" id="PIRSF008502">
    <property type="entry name" value="UCP008502"/>
    <property type="match status" value="1"/>
</dbReference>
<dbReference type="KEGG" id="sna:Snas_5447"/>
<name>D3PVV8_STANL</name>
<dbReference type="InterPro" id="IPR012545">
    <property type="entry name" value="DUF1697"/>
</dbReference>
<dbReference type="eggNOG" id="COG3797">
    <property type="taxonomic scope" value="Bacteria"/>
</dbReference>
<dbReference type="PANTHER" id="PTHR36439">
    <property type="entry name" value="BLL4334 PROTEIN"/>
    <property type="match status" value="1"/>
</dbReference>
<dbReference type="SUPFAM" id="SSF160379">
    <property type="entry name" value="SP0830-like"/>
    <property type="match status" value="1"/>
</dbReference>
<evidence type="ECO:0000313" key="1">
    <source>
        <dbReference type="EMBL" id="ADD45079.1"/>
    </source>
</evidence>
<evidence type="ECO:0000313" key="2">
    <source>
        <dbReference type="Proteomes" id="UP000000844"/>
    </source>
</evidence>
<dbReference type="Pfam" id="PF08002">
    <property type="entry name" value="DUF1697"/>
    <property type="match status" value="1"/>
</dbReference>
<dbReference type="PANTHER" id="PTHR36439:SF1">
    <property type="entry name" value="DUF1697 DOMAIN-CONTAINING PROTEIN"/>
    <property type="match status" value="1"/>
</dbReference>
<dbReference type="EMBL" id="CP001778">
    <property type="protein sequence ID" value="ADD45079.1"/>
    <property type="molecule type" value="Genomic_DNA"/>
</dbReference>
<reference evidence="1 2" key="1">
    <citation type="journal article" date="2009" name="Stand. Genomic Sci.">
        <title>Complete genome sequence of Stackebrandtia nassauensis type strain (LLR-40K-21).</title>
        <authorList>
            <person name="Munk C."/>
            <person name="Lapidus A."/>
            <person name="Copeland A."/>
            <person name="Jando M."/>
            <person name="Mayilraj S."/>
            <person name="Glavina Del Rio T."/>
            <person name="Nolan M."/>
            <person name="Chen F."/>
            <person name="Lucas S."/>
            <person name="Tice H."/>
            <person name="Cheng J.F."/>
            <person name="Han C."/>
            <person name="Detter J.C."/>
            <person name="Bruce D."/>
            <person name="Goodwin L."/>
            <person name="Chain P."/>
            <person name="Pitluck S."/>
            <person name="Goker M."/>
            <person name="Ovchinikova G."/>
            <person name="Pati A."/>
            <person name="Ivanova N."/>
            <person name="Mavromatis K."/>
            <person name="Chen A."/>
            <person name="Palaniappan K."/>
            <person name="Land M."/>
            <person name="Hauser L."/>
            <person name="Chang Y.J."/>
            <person name="Jeffries C.D."/>
            <person name="Bristow J."/>
            <person name="Eisen J.A."/>
            <person name="Markowitz V."/>
            <person name="Hugenholtz P."/>
            <person name="Kyrpides N.C."/>
            <person name="Klenk H.P."/>
        </authorList>
    </citation>
    <scope>NUCLEOTIDE SEQUENCE [LARGE SCALE GENOMIC DNA]</scope>
    <source>
        <strain evidence="2">DSM 44728 / CIP 108903 / NRRL B-16338 / NBRC 102104 / LLR-40K-21</strain>
    </source>
</reference>
<proteinExistence type="predicted"/>
<sequence>MATYVALLRGINVGGHNKLPMAELRDLFATLGHPGARTYIQSGNVVFDAEAEASDLERDIAAGIADRFGYTVAVMVRSREQLDAVLAAHPFGGRDLDPAKVAVVFLSATVDAVTVPEGYPEEAVSVGRELFIHYPDGMGKSKLDRSGFWKQLGDTKTTVRNWRTVTKLREMMDG</sequence>
<dbReference type="Proteomes" id="UP000000844">
    <property type="component" value="Chromosome"/>
</dbReference>
<keyword evidence="2" id="KW-1185">Reference proteome</keyword>
<dbReference type="Gene3D" id="3.30.70.1280">
    <property type="entry name" value="SP0830-like domains"/>
    <property type="match status" value="1"/>
</dbReference>
<dbReference type="OrthoDB" id="9806494at2"/>
<dbReference type="HOGENOM" id="CLU_106303_2_0_11"/>
<protein>
    <recommendedName>
        <fullName evidence="3">DUF1697 domain-containing protein</fullName>
    </recommendedName>
</protein>
<evidence type="ECO:0008006" key="3">
    <source>
        <dbReference type="Google" id="ProtNLM"/>
    </source>
</evidence>